<evidence type="ECO:0000256" key="1">
    <source>
        <dbReference type="ARBA" id="ARBA00005251"/>
    </source>
</evidence>
<evidence type="ECO:0008006" key="6">
    <source>
        <dbReference type="Google" id="ProtNLM"/>
    </source>
</evidence>
<dbReference type="GO" id="GO:0022627">
    <property type="term" value="C:cytosolic small ribosomal subunit"/>
    <property type="evidence" value="ECO:0007669"/>
    <property type="project" value="TreeGrafter"/>
</dbReference>
<dbReference type="Gene3D" id="3.30.230.10">
    <property type="match status" value="2"/>
</dbReference>
<dbReference type="Pfam" id="PF00380">
    <property type="entry name" value="Ribosomal_S9"/>
    <property type="match status" value="1"/>
</dbReference>
<dbReference type="Proteomes" id="UP000290289">
    <property type="component" value="Chromosome 8"/>
</dbReference>
<keyword evidence="5" id="KW-1185">Reference proteome</keyword>
<dbReference type="GO" id="GO:0003735">
    <property type="term" value="F:structural constituent of ribosome"/>
    <property type="evidence" value="ECO:0007669"/>
    <property type="project" value="InterPro"/>
</dbReference>
<evidence type="ECO:0000313" key="4">
    <source>
        <dbReference type="EMBL" id="RXH92794.1"/>
    </source>
</evidence>
<dbReference type="GO" id="GO:0003723">
    <property type="term" value="F:RNA binding"/>
    <property type="evidence" value="ECO:0007669"/>
    <property type="project" value="TreeGrafter"/>
</dbReference>
<evidence type="ECO:0000256" key="3">
    <source>
        <dbReference type="ARBA" id="ARBA00023274"/>
    </source>
</evidence>
<keyword evidence="3" id="KW-0687">Ribonucleoprotein</keyword>
<sequence length="103" mass="11885">MAAPAIESVQCFGRKKTVVAVTYCKRGCSLIKINGYPIELVELEIIRFKAYESILLLRRQRFVGVEDILVRYDMTLFVADPQRCEPKKLGGHSTRARFQKSYR</sequence>
<dbReference type="PANTHER" id="PTHR21569">
    <property type="entry name" value="RIBOSOMAL PROTEIN S9"/>
    <property type="match status" value="1"/>
</dbReference>
<dbReference type="STRING" id="3750.A0A498JFH3"/>
<proteinExistence type="inferred from homology"/>
<organism evidence="4 5">
    <name type="scientific">Malus domestica</name>
    <name type="common">Apple</name>
    <name type="synonym">Pyrus malus</name>
    <dbReference type="NCBI Taxonomy" id="3750"/>
    <lineage>
        <taxon>Eukaryota</taxon>
        <taxon>Viridiplantae</taxon>
        <taxon>Streptophyta</taxon>
        <taxon>Embryophyta</taxon>
        <taxon>Tracheophyta</taxon>
        <taxon>Spermatophyta</taxon>
        <taxon>Magnoliopsida</taxon>
        <taxon>eudicotyledons</taxon>
        <taxon>Gunneridae</taxon>
        <taxon>Pentapetalae</taxon>
        <taxon>rosids</taxon>
        <taxon>fabids</taxon>
        <taxon>Rosales</taxon>
        <taxon>Rosaceae</taxon>
        <taxon>Amygdaloideae</taxon>
        <taxon>Maleae</taxon>
        <taxon>Malus</taxon>
    </lineage>
</organism>
<gene>
    <name evidence="4" type="ORF">DVH24_042568</name>
</gene>
<protein>
    <recommendedName>
        <fullName evidence="6">Ribosomal protein S9</fullName>
    </recommendedName>
</protein>
<dbReference type="GO" id="GO:0000462">
    <property type="term" value="P:maturation of SSU-rRNA from tricistronic rRNA transcript (SSU-rRNA, 5.8S rRNA, LSU-rRNA)"/>
    <property type="evidence" value="ECO:0007669"/>
    <property type="project" value="TreeGrafter"/>
</dbReference>
<accession>A0A498JFH3</accession>
<reference evidence="4 5" key="1">
    <citation type="submission" date="2018-10" db="EMBL/GenBank/DDBJ databases">
        <title>A high-quality apple genome assembly.</title>
        <authorList>
            <person name="Hu J."/>
        </authorList>
    </citation>
    <scope>NUCLEOTIDE SEQUENCE [LARGE SCALE GENOMIC DNA]</scope>
    <source>
        <strain evidence="5">cv. HFTH1</strain>
        <tissue evidence="4">Young leaf</tissue>
    </source>
</reference>
<evidence type="ECO:0000313" key="5">
    <source>
        <dbReference type="Proteomes" id="UP000290289"/>
    </source>
</evidence>
<dbReference type="PANTHER" id="PTHR21569:SF16">
    <property type="entry name" value="RIBOSOMAL PROTEIN S16"/>
    <property type="match status" value="1"/>
</dbReference>
<dbReference type="EMBL" id="RDQH01000334">
    <property type="protein sequence ID" value="RXH92794.1"/>
    <property type="molecule type" value="Genomic_DNA"/>
</dbReference>
<name>A0A498JFH3_MALDO</name>
<dbReference type="InterPro" id="IPR000754">
    <property type="entry name" value="Ribosomal_uS9"/>
</dbReference>
<dbReference type="InterPro" id="IPR020568">
    <property type="entry name" value="Ribosomal_Su5_D2-typ_SF"/>
</dbReference>
<dbReference type="AlphaFoldDB" id="A0A498JFH3"/>
<comment type="similarity">
    <text evidence="1">Belongs to the universal ribosomal protein uS9 family.</text>
</comment>
<comment type="caution">
    <text evidence="4">The sequence shown here is derived from an EMBL/GenBank/DDBJ whole genome shotgun (WGS) entry which is preliminary data.</text>
</comment>
<dbReference type="GO" id="GO:0006412">
    <property type="term" value="P:translation"/>
    <property type="evidence" value="ECO:0007669"/>
    <property type="project" value="InterPro"/>
</dbReference>
<keyword evidence="2" id="KW-0689">Ribosomal protein</keyword>
<evidence type="ECO:0000256" key="2">
    <source>
        <dbReference type="ARBA" id="ARBA00022980"/>
    </source>
</evidence>
<dbReference type="InterPro" id="IPR014721">
    <property type="entry name" value="Ribsml_uS5_D2-typ_fold_subgr"/>
</dbReference>
<dbReference type="SUPFAM" id="SSF54211">
    <property type="entry name" value="Ribosomal protein S5 domain 2-like"/>
    <property type="match status" value="1"/>
</dbReference>